<dbReference type="SMART" id="SM01321">
    <property type="entry name" value="Y1_Tnp"/>
    <property type="match status" value="1"/>
</dbReference>
<organism evidence="2 3">
    <name type="scientific">Nonlabens ulvanivorans</name>
    <name type="common">Persicivirga ulvanivorans</name>
    <dbReference type="NCBI Taxonomy" id="906888"/>
    <lineage>
        <taxon>Bacteria</taxon>
        <taxon>Pseudomonadati</taxon>
        <taxon>Bacteroidota</taxon>
        <taxon>Flavobacteriia</taxon>
        <taxon>Flavobacteriales</taxon>
        <taxon>Flavobacteriaceae</taxon>
        <taxon>Nonlabens</taxon>
    </lineage>
</organism>
<evidence type="ECO:0000259" key="1">
    <source>
        <dbReference type="SMART" id="SM01321"/>
    </source>
</evidence>
<accession>A0ABX5ECI8</accession>
<dbReference type="EMBL" id="PVNA01000001">
    <property type="protein sequence ID" value="PRX15455.1"/>
    <property type="molecule type" value="Genomic_DNA"/>
</dbReference>
<dbReference type="InterPro" id="IPR002686">
    <property type="entry name" value="Transposase_17"/>
</dbReference>
<dbReference type="SUPFAM" id="SSF143422">
    <property type="entry name" value="Transposase IS200-like"/>
    <property type="match status" value="1"/>
</dbReference>
<proteinExistence type="predicted"/>
<name>A0ABX5ECI8_NONUL</name>
<feature type="domain" description="Transposase IS200-like" evidence="1">
    <location>
        <begin position="17"/>
        <end position="189"/>
    </location>
</feature>
<evidence type="ECO:0000313" key="2">
    <source>
        <dbReference type="EMBL" id="PRX15455.1"/>
    </source>
</evidence>
<comment type="caution">
    <text evidence="2">The sequence shown here is derived from an EMBL/GenBank/DDBJ whole genome shotgun (WGS) entry which is preliminary data.</text>
</comment>
<dbReference type="InterPro" id="IPR036515">
    <property type="entry name" value="Transposase_17_sf"/>
</dbReference>
<keyword evidence="3" id="KW-1185">Reference proteome</keyword>
<dbReference type="PANTHER" id="PTHR36966">
    <property type="entry name" value="REP-ASSOCIATED TYROSINE TRANSPOSASE"/>
    <property type="match status" value="1"/>
</dbReference>
<dbReference type="RefSeq" id="WP_146128643.1">
    <property type="nucleotide sequence ID" value="NZ_JPJI01000032.1"/>
</dbReference>
<evidence type="ECO:0000313" key="3">
    <source>
        <dbReference type="Proteomes" id="UP000239997"/>
    </source>
</evidence>
<sequence>MKQYNRKSIRLKGHDYTSVGRYFVTIVIRNRLHLFGKVIDEKMILNKFGEIAAKEWQQTINLRDNVSLGAFMIMPDHIHFVIHIEEQRIQKEYTAEELERRAGAVAGKHMNKPGSLGAVVRGYKGAVTRQVLSIISENQNNESTLKNSELMDIHNQLRTEKTIWVRNYNEAIIRTQRHYDNVTRYINDNPKKWDENLKQKLDLD</sequence>
<dbReference type="PANTHER" id="PTHR36966:SF1">
    <property type="entry name" value="REP-ASSOCIATED TYROSINE TRANSPOSASE"/>
    <property type="match status" value="1"/>
</dbReference>
<dbReference type="InterPro" id="IPR052715">
    <property type="entry name" value="RAYT_transposase"/>
</dbReference>
<reference evidence="2 3" key="1">
    <citation type="submission" date="2018-03" db="EMBL/GenBank/DDBJ databases">
        <title>Genomic Encyclopedia of Archaeal and Bacterial Type Strains, Phase II (KMG-II): from individual species to whole genera.</title>
        <authorList>
            <person name="Goeker M."/>
        </authorList>
    </citation>
    <scope>NUCLEOTIDE SEQUENCE [LARGE SCALE GENOMIC DNA]</scope>
    <source>
        <strain evidence="2 3">DSM 22727</strain>
    </source>
</reference>
<dbReference type="Gene3D" id="3.30.70.1290">
    <property type="entry name" value="Transposase IS200-like"/>
    <property type="match status" value="1"/>
</dbReference>
<dbReference type="Proteomes" id="UP000239997">
    <property type="component" value="Unassembled WGS sequence"/>
</dbReference>
<protein>
    <recommendedName>
        <fullName evidence="1">Transposase IS200-like domain-containing protein</fullName>
    </recommendedName>
</protein>
<gene>
    <name evidence="2" type="ORF">LY02_00672</name>
</gene>